<dbReference type="Pfam" id="PF12840">
    <property type="entry name" value="HTH_20"/>
    <property type="match status" value="1"/>
</dbReference>
<dbReference type="SUPFAM" id="SSF46785">
    <property type="entry name" value="Winged helix' DNA-binding domain"/>
    <property type="match status" value="1"/>
</dbReference>
<dbReference type="PRINTS" id="PR00778">
    <property type="entry name" value="HTHARSR"/>
</dbReference>
<feature type="coiled-coil region" evidence="2">
    <location>
        <begin position="84"/>
        <end position="111"/>
    </location>
</feature>
<protein>
    <submittedName>
        <fullName evidence="4">Metalloregulator ArsR/SmtB family transcription factor</fullName>
    </submittedName>
</protein>
<dbReference type="PANTHER" id="PTHR38600:SF1">
    <property type="entry name" value="TRANSCRIPTIONAL REGULATORY PROTEIN"/>
    <property type="match status" value="1"/>
</dbReference>
<evidence type="ECO:0000256" key="1">
    <source>
        <dbReference type="ARBA" id="ARBA00023125"/>
    </source>
</evidence>
<keyword evidence="5" id="KW-1185">Reference proteome</keyword>
<dbReference type="SMART" id="SM00418">
    <property type="entry name" value="HTH_ARSR"/>
    <property type="match status" value="1"/>
</dbReference>
<accession>A0ABS7CDS4</accession>
<evidence type="ECO:0000313" key="5">
    <source>
        <dbReference type="Proteomes" id="UP001519887"/>
    </source>
</evidence>
<dbReference type="EMBL" id="JAHZIK010001474">
    <property type="protein sequence ID" value="MBW7459085.1"/>
    <property type="molecule type" value="Genomic_DNA"/>
</dbReference>
<reference evidence="4 5" key="1">
    <citation type="submission" date="2021-07" db="EMBL/GenBank/DDBJ databases">
        <title>Paenibacillus radiodurans sp. nov., isolated from the southeastern edge of Tengger Desert.</title>
        <authorList>
            <person name="Zhang G."/>
        </authorList>
    </citation>
    <scope>NUCLEOTIDE SEQUENCE [LARGE SCALE GENOMIC DNA]</scope>
    <source>
        <strain evidence="4 5">CCM 7311</strain>
    </source>
</reference>
<sequence length="112" mass="13138">MNALTFSALAEPNRLDIVELLRDAPLPVGEIADRLGLNQPQVSKHLRVLSDAGLVEVQPVANKRIYKLRPKSLMELDDWLESFRHIWEERFDRLDEYLRELQEKEKNSKEKD</sequence>
<dbReference type="RefSeq" id="WP_210044927.1">
    <property type="nucleotide sequence ID" value="NZ_JBHLVU010000024.1"/>
</dbReference>
<dbReference type="Gene3D" id="1.10.10.10">
    <property type="entry name" value="Winged helix-like DNA-binding domain superfamily/Winged helix DNA-binding domain"/>
    <property type="match status" value="1"/>
</dbReference>
<dbReference type="InterPro" id="IPR036390">
    <property type="entry name" value="WH_DNA-bd_sf"/>
</dbReference>
<evidence type="ECO:0000313" key="4">
    <source>
        <dbReference type="EMBL" id="MBW7459085.1"/>
    </source>
</evidence>
<dbReference type="CDD" id="cd00090">
    <property type="entry name" value="HTH_ARSR"/>
    <property type="match status" value="1"/>
</dbReference>
<feature type="domain" description="HTH arsR-type" evidence="3">
    <location>
        <begin position="1"/>
        <end position="90"/>
    </location>
</feature>
<dbReference type="PROSITE" id="PS50987">
    <property type="entry name" value="HTH_ARSR_2"/>
    <property type="match status" value="1"/>
</dbReference>
<proteinExistence type="predicted"/>
<gene>
    <name evidence="4" type="ORF">K0U00_34050</name>
</gene>
<dbReference type="InterPro" id="IPR001845">
    <property type="entry name" value="HTH_ArsR_DNA-bd_dom"/>
</dbReference>
<dbReference type="NCBIfam" id="NF033788">
    <property type="entry name" value="HTH_metalloreg"/>
    <property type="match status" value="1"/>
</dbReference>
<name>A0ABS7CDS4_9BACL</name>
<comment type="caution">
    <text evidence="4">The sequence shown here is derived from an EMBL/GenBank/DDBJ whole genome shotgun (WGS) entry which is preliminary data.</text>
</comment>
<keyword evidence="1" id="KW-0238">DNA-binding</keyword>
<dbReference type="InterPro" id="IPR036388">
    <property type="entry name" value="WH-like_DNA-bd_sf"/>
</dbReference>
<dbReference type="PANTHER" id="PTHR38600">
    <property type="entry name" value="TRANSCRIPTIONAL REGULATORY PROTEIN"/>
    <property type="match status" value="1"/>
</dbReference>
<evidence type="ECO:0000256" key="2">
    <source>
        <dbReference type="SAM" id="Coils"/>
    </source>
</evidence>
<organism evidence="4 5">
    <name type="scientific">Paenibacillus sepulcri</name>
    <dbReference type="NCBI Taxonomy" id="359917"/>
    <lineage>
        <taxon>Bacteria</taxon>
        <taxon>Bacillati</taxon>
        <taxon>Bacillota</taxon>
        <taxon>Bacilli</taxon>
        <taxon>Bacillales</taxon>
        <taxon>Paenibacillaceae</taxon>
        <taxon>Paenibacillus</taxon>
    </lineage>
</organism>
<dbReference type="Proteomes" id="UP001519887">
    <property type="component" value="Unassembled WGS sequence"/>
</dbReference>
<evidence type="ECO:0000259" key="3">
    <source>
        <dbReference type="PROSITE" id="PS50987"/>
    </source>
</evidence>
<dbReference type="InterPro" id="IPR011991">
    <property type="entry name" value="ArsR-like_HTH"/>
</dbReference>
<keyword evidence="2" id="KW-0175">Coiled coil</keyword>